<reference evidence="1 2" key="1">
    <citation type="submission" date="2019-05" db="EMBL/GenBank/DDBJ databases">
        <title>Pseudomonas sp. SC006 isolated from lettuce that can produce HBGAs.</title>
        <authorList>
            <person name="Wang D."/>
            <person name="Liao N."/>
            <person name="Liu D."/>
            <person name="Zhang Z."/>
            <person name="Zou S."/>
        </authorList>
    </citation>
    <scope>NUCLEOTIDE SEQUENCE [LARGE SCALE GENOMIC DNA]</scope>
    <source>
        <strain evidence="1 2">SC006</strain>
    </source>
</reference>
<dbReference type="InterPro" id="IPR008868">
    <property type="entry name" value="TniB"/>
</dbReference>
<dbReference type="OrthoDB" id="6899183at2"/>
<evidence type="ECO:0000313" key="2">
    <source>
        <dbReference type="Proteomes" id="UP000309819"/>
    </source>
</evidence>
<name>A0A5R8ZH18_9PSED</name>
<dbReference type="Gene3D" id="3.40.50.300">
    <property type="entry name" value="P-loop containing nucleotide triphosphate hydrolases"/>
    <property type="match status" value="1"/>
</dbReference>
<protein>
    <recommendedName>
        <fullName evidence="3">AAA+ ATPase domain-containing protein</fullName>
    </recommendedName>
</protein>
<dbReference type="InterPro" id="IPR027417">
    <property type="entry name" value="P-loop_NTPase"/>
</dbReference>
<gene>
    <name evidence="1" type="ORF">FEM01_02500</name>
</gene>
<proteinExistence type="predicted"/>
<accession>A0A5R8ZH18</accession>
<dbReference type="SUPFAM" id="SSF52540">
    <property type="entry name" value="P-loop containing nucleoside triphosphate hydrolases"/>
    <property type="match status" value="1"/>
</dbReference>
<organism evidence="1 2">
    <name type="scientific">Pseudomonas mosselii</name>
    <dbReference type="NCBI Taxonomy" id="78327"/>
    <lineage>
        <taxon>Bacteria</taxon>
        <taxon>Pseudomonadati</taxon>
        <taxon>Pseudomonadota</taxon>
        <taxon>Gammaproteobacteria</taxon>
        <taxon>Pseudomonadales</taxon>
        <taxon>Pseudomonadaceae</taxon>
        <taxon>Pseudomonas</taxon>
    </lineage>
</organism>
<comment type="caution">
    <text evidence="1">The sequence shown here is derived from an EMBL/GenBank/DDBJ whole genome shotgun (WGS) entry which is preliminary data.</text>
</comment>
<sequence length="315" mass="35488">MSLRMIVMNDLSPAAFQLLDLPRKERAASCMRDSWVDYPAAVRAKKAIKSMMTIPRSVYNPGMMLIGDFGAGKTSLVKQLTDESWAPGSSWPGRIVYVDMSEDTDQLNVQKRLIEEIAIRCGRAVRTVAQAQRAIREFNILAVVIDEFGETEEAVNVRRWKTNLLSIKGIAGPRWGLNIVLVGVEDFLDTVKNIKSLGTRFANFCIRLKPWQLNAEFAAFLKAYIREKPLKGISIVNSDHFLMTLVYLNQEASGKVSLVNLRSALYLFNSACRRSVLNEKECIDEADLVETYQEMSGVGVDLDKYNEWSASQFSK</sequence>
<evidence type="ECO:0000313" key="1">
    <source>
        <dbReference type="EMBL" id="TLP65068.1"/>
    </source>
</evidence>
<dbReference type="Proteomes" id="UP000309819">
    <property type="component" value="Unassembled WGS sequence"/>
</dbReference>
<keyword evidence="2" id="KW-1185">Reference proteome</keyword>
<evidence type="ECO:0008006" key="3">
    <source>
        <dbReference type="Google" id="ProtNLM"/>
    </source>
</evidence>
<dbReference type="AlphaFoldDB" id="A0A5R8ZH18"/>
<dbReference type="Pfam" id="PF05621">
    <property type="entry name" value="TniB"/>
    <property type="match status" value="1"/>
</dbReference>
<dbReference type="EMBL" id="VAUO01000001">
    <property type="protein sequence ID" value="TLP65068.1"/>
    <property type="molecule type" value="Genomic_DNA"/>
</dbReference>